<evidence type="ECO:0000259" key="10">
    <source>
        <dbReference type="PROSITE" id="PS50111"/>
    </source>
</evidence>
<evidence type="ECO:0000256" key="7">
    <source>
        <dbReference type="ARBA" id="ARBA00029447"/>
    </source>
</evidence>
<dbReference type="AlphaFoldDB" id="A0A0A5IC79"/>
<keyword evidence="13" id="KW-1185">Reference proteome</keyword>
<dbReference type="Pfam" id="PF00672">
    <property type="entry name" value="HAMP"/>
    <property type="match status" value="1"/>
</dbReference>
<dbReference type="RefSeq" id="WP_051240149.1">
    <property type="nucleotide sequence ID" value="NZ_AVPE01000002.1"/>
</dbReference>
<dbReference type="PROSITE" id="PS50885">
    <property type="entry name" value="HAMP"/>
    <property type="match status" value="1"/>
</dbReference>
<dbReference type="GO" id="GO:0007165">
    <property type="term" value="P:signal transduction"/>
    <property type="evidence" value="ECO:0007669"/>
    <property type="project" value="UniProtKB-KW"/>
</dbReference>
<evidence type="ECO:0000256" key="1">
    <source>
        <dbReference type="ARBA" id="ARBA00004651"/>
    </source>
</evidence>
<proteinExistence type="inferred from homology"/>
<keyword evidence="6 8" id="KW-0807">Transducer</keyword>
<dbReference type="Pfam" id="PF17200">
    <property type="entry name" value="sCache_2"/>
    <property type="match status" value="1"/>
</dbReference>
<dbReference type="Gene3D" id="1.10.287.950">
    <property type="entry name" value="Methyl-accepting chemotaxis protein"/>
    <property type="match status" value="1"/>
</dbReference>
<dbReference type="InterPro" id="IPR033480">
    <property type="entry name" value="sCache_2"/>
</dbReference>
<organism evidence="12 13">
    <name type="scientific">Pontibacillus halophilus JSM 076056 = DSM 19796</name>
    <dbReference type="NCBI Taxonomy" id="1385510"/>
    <lineage>
        <taxon>Bacteria</taxon>
        <taxon>Bacillati</taxon>
        <taxon>Bacillota</taxon>
        <taxon>Bacilli</taxon>
        <taxon>Bacillales</taxon>
        <taxon>Bacillaceae</taxon>
        <taxon>Pontibacillus</taxon>
    </lineage>
</organism>
<evidence type="ECO:0000313" key="12">
    <source>
        <dbReference type="EMBL" id="KGX93447.1"/>
    </source>
</evidence>
<dbReference type="PANTHER" id="PTHR32089:SF114">
    <property type="entry name" value="METHYL-ACCEPTING CHEMOTAXIS PROTEIN MCPB"/>
    <property type="match status" value="1"/>
</dbReference>
<name>A0A0A5IC79_9BACI</name>
<feature type="domain" description="Methyl-accepting transducer" evidence="10">
    <location>
        <begin position="291"/>
        <end position="548"/>
    </location>
</feature>
<evidence type="ECO:0000256" key="3">
    <source>
        <dbReference type="ARBA" id="ARBA00022692"/>
    </source>
</evidence>
<evidence type="ECO:0000256" key="2">
    <source>
        <dbReference type="ARBA" id="ARBA00022475"/>
    </source>
</evidence>
<dbReference type="Gene3D" id="6.10.340.10">
    <property type="match status" value="1"/>
</dbReference>
<feature type="transmembrane region" description="Helical" evidence="9">
    <location>
        <begin position="195"/>
        <end position="217"/>
    </location>
</feature>
<dbReference type="SMART" id="SM00304">
    <property type="entry name" value="HAMP"/>
    <property type="match status" value="1"/>
</dbReference>
<dbReference type="Pfam" id="PF00015">
    <property type="entry name" value="MCPsignal"/>
    <property type="match status" value="1"/>
</dbReference>
<dbReference type="OrthoDB" id="9810264at2"/>
<keyword evidence="3 9" id="KW-0812">Transmembrane</keyword>
<sequence>MRKSIRAKLISISLLLLCVPSLVIGLIGYATAQDSLDELGRTTLKNGVEMAIQTIDTLQEDVSTGALDQESAQERMKELLIGPLKADGTRDIESPVDLGENGYFMVYNTEGQEIAHPSLENENVWDVTDKDGQLFVQNQIKTAQDGGGFTTYSWTFPNSENVGEKITYNQYDKEWGWVVAASTYEKDFNAPAQQLLYVLLITLGAALLIGSAIIYLFSKHLANPLRDLTTQVDEIAAGNLSIDAKEVTRQDEIGQLDEGIQLMVTNLKSLIGAVNESASSINATSQNLSAVAEETNASGEEISKAIGEISQGATQQAADFEDTFEITSNLIQQIQEVSDQNHRMLEISKVVEEANEQGMTSVVSLSEKSEETSTLISDVQEMVSNLSHHVKEIETVVGTIDEISAQTNLLALNASIEAARAGEHGKGFAVVAEEVRKLAEQTSRSTNEVNQTISTIVEQTNHANNAMERTYRVVGEQNNVVGLTKESFTHINESVAEITNSIEAISKDMKQLIQSKDTLYQSMESVTAVTEETAASTQQVSSSVAEQQNAVEVVASSANELSDATQSLQQELNQFKL</sequence>
<evidence type="ECO:0000259" key="11">
    <source>
        <dbReference type="PROSITE" id="PS50885"/>
    </source>
</evidence>
<evidence type="ECO:0000313" key="13">
    <source>
        <dbReference type="Proteomes" id="UP000030528"/>
    </source>
</evidence>
<dbReference type="InterPro" id="IPR003660">
    <property type="entry name" value="HAMP_dom"/>
</dbReference>
<evidence type="ECO:0000256" key="8">
    <source>
        <dbReference type="PROSITE-ProRule" id="PRU00284"/>
    </source>
</evidence>
<reference evidence="12 13" key="1">
    <citation type="submission" date="2013-08" db="EMBL/GenBank/DDBJ databases">
        <authorList>
            <person name="Huang J."/>
            <person name="Wang G."/>
        </authorList>
    </citation>
    <scope>NUCLEOTIDE SEQUENCE [LARGE SCALE GENOMIC DNA]</scope>
    <source>
        <strain evidence="12 13">JSM 076056</strain>
    </source>
</reference>
<evidence type="ECO:0000256" key="5">
    <source>
        <dbReference type="ARBA" id="ARBA00023136"/>
    </source>
</evidence>
<dbReference type="Proteomes" id="UP000030528">
    <property type="component" value="Unassembled WGS sequence"/>
</dbReference>
<keyword evidence="5 9" id="KW-0472">Membrane</keyword>
<dbReference type="SMART" id="SM01049">
    <property type="entry name" value="Cache_2"/>
    <property type="match status" value="1"/>
</dbReference>
<comment type="subcellular location">
    <subcellularLocation>
        <location evidence="1">Cell membrane</location>
        <topology evidence="1">Multi-pass membrane protein</topology>
    </subcellularLocation>
</comment>
<dbReference type="SUPFAM" id="SSF58104">
    <property type="entry name" value="Methyl-accepting chemotaxis protein (MCP) signaling domain"/>
    <property type="match status" value="1"/>
</dbReference>
<evidence type="ECO:0000256" key="4">
    <source>
        <dbReference type="ARBA" id="ARBA00022989"/>
    </source>
</evidence>
<comment type="caution">
    <text evidence="12">The sequence shown here is derived from an EMBL/GenBank/DDBJ whole genome shotgun (WGS) entry which is preliminary data.</text>
</comment>
<evidence type="ECO:0000256" key="6">
    <source>
        <dbReference type="ARBA" id="ARBA00023224"/>
    </source>
</evidence>
<dbReference type="PANTHER" id="PTHR32089">
    <property type="entry name" value="METHYL-ACCEPTING CHEMOTAXIS PROTEIN MCPB"/>
    <property type="match status" value="1"/>
</dbReference>
<gene>
    <name evidence="12" type="ORF">N781_10370</name>
</gene>
<dbReference type="PROSITE" id="PS50111">
    <property type="entry name" value="CHEMOTAXIS_TRANSDUC_2"/>
    <property type="match status" value="1"/>
</dbReference>
<dbReference type="InterPro" id="IPR004089">
    <property type="entry name" value="MCPsignal_dom"/>
</dbReference>
<dbReference type="Gene3D" id="3.30.450.20">
    <property type="entry name" value="PAS domain"/>
    <property type="match status" value="1"/>
</dbReference>
<feature type="domain" description="HAMP" evidence="11">
    <location>
        <begin position="219"/>
        <end position="272"/>
    </location>
</feature>
<protein>
    <submittedName>
        <fullName evidence="12">Methyl-accepting chemotaxis protein</fullName>
    </submittedName>
</protein>
<dbReference type="SMART" id="SM00283">
    <property type="entry name" value="MA"/>
    <property type="match status" value="1"/>
</dbReference>
<keyword evidence="4 9" id="KW-1133">Transmembrane helix</keyword>
<dbReference type="GO" id="GO:0005886">
    <property type="term" value="C:plasma membrane"/>
    <property type="evidence" value="ECO:0007669"/>
    <property type="project" value="UniProtKB-SubCell"/>
</dbReference>
<accession>A0A0A5IC79</accession>
<comment type="similarity">
    <text evidence="7">Belongs to the methyl-accepting chemotaxis (MCP) protein family.</text>
</comment>
<keyword evidence="2" id="KW-1003">Cell membrane</keyword>
<evidence type="ECO:0000256" key="9">
    <source>
        <dbReference type="SAM" id="Phobius"/>
    </source>
</evidence>
<dbReference type="eggNOG" id="COG0840">
    <property type="taxonomic scope" value="Bacteria"/>
</dbReference>
<dbReference type="EMBL" id="AVPE01000002">
    <property type="protein sequence ID" value="KGX93447.1"/>
    <property type="molecule type" value="Genomic_DNA"/>
</dbReference>
<dbReference type="STRING" id="1385510.GCA_000425205_00984"/>
<dbReference type="CDD" id="cd06225">
    <property type="entry name" value="HAMP"/>
    <property type="match status" value="1"/>
</dbReference>